<gene>
    <name evidence="2" type="ORF">Asulf_00845</name>
</gene>
<dbReference type="GeneID" id="15392486"/>
<evidence type="ECO:0008006" key="4">
    <source>
        <dbReference type="Google" id="ProtNLM"/>
    </source>
</evidence>
<dbReference type="STRING" id="387631.Asulf_00845"/>
<reference evidence="2 3" key="1">
    <citation type="journal article" date="2013" name="Genome Announc.">
        <title>Complete Genome Sequence of the Thermophilic and Facultatively Chemolithoautotrophic Sulfate Reducer Archaeoglobus sulfaticallidus Strain PM70-1T.</title>
        <authorList>
            <person name="Stokke R."/>
            <person name="Hocking W.P."/>
            <person name="Steinsbu B.O."/>
            <person name="Steen I.H."/>
        </authorList>
    </citation>
    <scope>NUCLEOTIDE SEQUENCE [LARGE SCALE GENOMIC DNA]</scope>
    <source>
        <strain evidence="2">PM70-1</strain>
    </source>
</reference>
<name>N0BCW2_9EURY</name>
<dbReference type="HOGENOM" id="CLU_081492_0_0_2"/>
<dbReference type="AlphaFoldDB" id="N0BCW2"/>
<organism evidence="2 3">
    <name type="scientific">Archaeoglobus sulfaticallidus PM70-1</name>
    <dbReference type="NCBI Taxonomy" id="387631"/>
    <lineage>
        <taxon>Archaea</taxon>
        <taxon>Methanobacteriati</taxon>
        <taxon>Methanobacteriota</taxon>
        <taxon>Archaeoglobi</taxon>
        <taxon>Archaeoglobales</taxon>
        <taxon>Archaeoglobaceae</taxon>
        <taxon>Archaeoglobus</taxon>
    </lineage>
</organism>
<keyword evidence="3" id="KW-1185">Reference proteome</keyword>
<feature type="compositionally biased region" description="Basic and acidic residues" evidence="1">
    <location>
        <begin position="82"/>
        <end position="95"/>
    </location>
</feature>
<feature type="region of interest" description="Disordered" evidence="1">
    <location>
        <begin position="76"/>
        <end position="99"/>
    </location>
</feature>
<dbReference type="Proteomes" id="UP000013307">
    <property type="component" value="Chromosome"/>
</dbReference>
<accession>N0BCW2</accession>
<dbReference type="EMBL" id="CP005290">
    <property type="protein sequence ID" value="AGK60853.1"/>
    <property type="molecule type" value="Genomic_DNA"/>
</dbReference>
<dbReference type="KEGG" id="ast:Asulf_00845"/>
<evidence type="ECO:0000313" key="3">
    <source>
        <dbReference type="Proteomes" id="UP000013307"/>
    </source>
</evidence>
<evidence type="ECO:0000256" key="1">
    <source>
        <dbReference type="SAM" id="MobiDB-lite"/>
    </source>
</evidence>
<sequence length="225" mass="25684">MVEGKIDQIIADTGTDTPESRIAKLEEEVNMLKGSIKKLLIDLREIMNNLENPFQILQKLTDPLSSVQTVQGVPTPIIEEDGEKKRGKEEKKGEEDVSGEMSKLLNVEERIPKVDEEKVDEDMPKDFRIKAKQIDPISLHRLVEWTNEMVMRYGEETLIKLVEVFQMVGYISPEVKEVVVMLSSLVRDGDISDAVIDLYKLYIILNPEDTSLDSKVLKLMLDKRV</sequence>
<evidence type="ECO:0000313" key="2">
    <source>
        <dbReference type="EMBL" id="AGK60853.1"/>
    </source>
</evidence>
<dbReference type="RefSeq" id="WP_015590451.1">
    <property type="nucleotide sequence ID" value="NC_021169.1"/>
</dbReference>
<dbReference type="OrthoDB" id="142358at2157"/>
<dbReference type="eggNOG" id="arCOG02396">
    <property type="taxonomic scope" value="Archaea"/>
</dbReference>
<proteinExistence type="predicted"/>
<protein>
    <recommendedName>
        <fullName evidence="4">Archaeal flagella protein FlaD/E domain-containing protein</fullName>
    </recommendedName>
</protein>